<dbReference type="EMBL" id="MU394312">
    <property type="protein sequence ID" value="KAI6086870.1"/>
    <property type="molecule type" value="Genomic_DNA"/>
</dbReference>
<proteinExistence type="predicted"/>
<protein>
    <submittedName>
        <fullName evidence="1">Uncharacterized protein</fullName>
    </submittedName>
</protein>
<evidence type="ECO:0000313" key="2">
    <source>
        <dbReference type="Proteomes" id="UP001497680"/>
    </source>
</evidence>
<gene>
    <name evidence="1" type="ORF">F4821DRAFT_237645</name>
</gene>
<reference evidence="1 2" key="1">
    <citation type="journal article" date="2022" name="New Phytol.">
        <title>Ecological generalism drives hyperdiversity of secondary metabolite gene clusters in xylarialean endophytes.</title>
        <authorList>
            <person name="Franco M.E.E."/>
            <person name="Wisecaver J.H."/>
            <person name="Arnold A.E."/>
            <person name="Ju Y.M."/>
            <person name="Slot J.C."/>
            <person name="Ahrendt S."/>
            <person name="Moore L.P."/>
            <person name="Eastman K.E."/>
            <person name="Scott K."/>
            <person name="Konkel Z."/>
            <person name="Mondo S.J."/>
            <person name="Kuo A."/>
            <person name="Hayes R.D."/>
            <person name="Haridas S."/>
            <person name="Andreopoulos B."/>
            <person name="Riley R."/>
            <person name="LaButti K."/>
            <person name="Pangilinan J."/>
            <person name="Lipzen A."/>
            <person name="Amirebrahimi M."/>
            <person name="Yan J."/>
            <person name="Adam C."/>
            <person name="Keymanesh K."/>
            <person name="Ng V."/>
            <person name="Louie K."/>
            <person name="Northen T."/>
            <person name="Drula E."/>
            <person name="Henrissat B."/>
            <person name="Hsieh H.M."/>
            <person name="Youens-Clark K."/>
            <person name="Lutzoni F."/>
            <person name="Miadlikowska J."/>
            <person name="Eastwood D.C."/>
            <person name="Hamelin R.C."/>
            <person name="Grigoriev I.V."/>
            <person name="U'Ren J.M."/>
        </authorList>
    </citation>
    <scope>NUCLEOTIDE SEQUENCE [LARGE SCALE GENOMIC DNA]</scope>
    <source>
        <strain evidence="1 2">ER1909</strain>
    </source>
</reference>
<organism evidence="1 2">
    <name type="scientific">Hypoxylon rubiginosum</name>
    <dbReference type="NCBI Taxonomy" id="110542"/>
    <lineage>
        <taxon>Eukaryota</taxon>
        <taxon>Fungi</taxon>
        <taxon>Dikarya</taxon>
        <taxon>Ascomycota</taxon>
        <taxon>Pezizomycotina</taxon>
        <taxon>Sordariomycetes</taxon>
        <taxon>Xylariomycetidae</taxon>
        <taxon>Xylariales</taxon>
        <taxon>Hypoxylaceae</taxon>
        <taxon>Hypoxylon</taxon>
    </lineage>
</organism>
<evidence type="ECO:0000313" key="1">
    <source>
        <dbReference type="EMBL" id="KAI6086870.1"/>
    </source>
</evidence>
<dbReference type="Proteomes" id="UP001497680">
    <property type="component" value="Unassembled WGS sequence"/>
</dbReference>
<sequence length="272" mass="29429">MPIPIIPNSPRPTSITTNSVPPSTTKLQPNLTITMLANLPWQFALLAFTAPVSSANPILARQEAPYPPSTFSQGFKLIANVTDRSHDLSPPIHGWALQGAHIGAGLNSAVLNNTTPGMIFYQNGTLADVSRQQSDMLTDVGKPLTPYGIIMRYPSDADKVVALGIDAGSGTAGITLTDPPYPMTELSAYASQFAACKENVPYYPPDREFVVVKAFRDGYEVPDNCVVVKFLPQCAALPDLPEGSFSSHEFANTSRCFEDPANIDWPKYSEVR</sequence>
<name>A0ACC0D2T9_9PEZI</name>
<accession>A0ACC0D2T9</accession>
<keyword evidence="2" id="KW-1185">Reference proteome</keyword>
<comment type="caution">
    <text evidence="1">The sequence shown here is derived from an EMBL/GenBank/DDBJ whole genome shotgun (WGS) entry which is preliminary data.</text>
</comment>